<dbReference type="EMBL" id="KK208910">
    <property type="protein sequence ID" value="EZF70590.1"/>
    <property type="molecule type" value="Genomic_DNA"/>
</dbReference>
<dbReference type="Proteomes" id="UP000023623">
    <property type="component" value="Unassembled WGS sequence"/>
</dbReference>
<gene>
    <name evidence="2" type="ORF">H105_07048</name>
</gene>
<feature type="region of interest" description="Disordered" evidence="1">
    <location>
        <begin position="80"/>
        <end position="124"/>
    </location>
</feature>
<dbReference type="HOGENOM" id="CLU_2005551_0_0_1"/>
<keyword evidence="3" id="KW-1185">Reference proteome</keyword>
<evidence type="ECO:0000313" key="2">
    <source>
        <dbReference type="EMBL" id="EZF70590.1"/>
    </source>
</evidence>
<evidence type="ECO:0000256" key="1">
    <source>
        <dbReference type="SAM" id="MobiDB-lite"/>
    </source>
</evidence>
<sequence>MAAFGFLQEGRPARHNVCKSVHIDFIGHLMAFPAEQVEVYIPHRLLHAQKPEHSTLGGLNNQTTRSVIVSLVKTRLIAAAATKPRKPHGPGGRHERGSQLHRRLGFLSNTTNSNWRPADGRNKN</sequence>
<protein>
    <submittedName>
        <fullName evidence="2">Uncharacterized protein</fullName>
    </submittedName>
</protein>
<dbReference type="AlphaFoldDB" id="A0A022XIP6"/>
<accession>A0A022XIP6</accession>
<name>A0A022XIP6_TRISD</name>
<evidence type="ECO:0000313" key="3">
    <source>
        <dbReference type="Proteomes" id="UP000023623"/>
    </source>
</evidence>
<reference evidence="2 3" key="1">
    <citation type="submission" date="2014-02" db="EMBL/GenBank/DDBJ databases">
        <title>The Genome Sequence of Trichophyton rubrum (morphotype soudanense) CBS 452.61.</title>
        <authorList>
            <consortium name="The Broad Institute Genomics Platform"/>
            <person name="Cuomo C.A."/>
            <person name="White T.C."/>
            <person name="Graser Y."/>
            <person name="Martinez-Rossi N."/>
            <person name="Heitman J."/>
            <person name="Young S.K."/>
            <person name="Zeng Q."/>
            <person name="Gargeya S."/>
            <person name="Abouelleil A."/>
            <person name="Alvarado L."/>
            <person name="Chapman S.B."/>
            <person name="Gainer-Dewar J."/>
            <person name="Goldberg J."/>
            <person name="Griggs A."/>
            <person name="Gujja S."/>
            <person name="Hansen M."/>
            <person name="Howarth C."/>
            <person name="Imamovic A."/>
            <person name="Larimer J."/>
            <person name="Martinez D."/>
            <person name="Murphy C."/>
            <person name="Pearson M.D."/>
            <person name="Persinoti G."/>
            <person name="Poon T."/>
            <person name="Priest M."/>
            <person name="Roberts A.D."/>
            <person name="Saif S."/>
            <person name="Shea T.D."/>
            <person name="Sykes S.N."/>
            <person name="Wortman J."/>
            <person name="Nusbaum C."/>
            <person name="Birren B."/>
        </authorList>
    </citation>
    <scope>NUCLEOTIDE SEQUENCE [LARGE SCALE GENOMIC DNA]</scope>
    <source>
        <strain evidence="2 3">CBS 452.61</strain>
    </source>
</reference>
<proteinExistence type="predicted"/>
<organism evidence="2 3">
    <name type="scientific">Trichophyton soudanense CBS 452.61</name>
    <dbReference type="NCBI Taxonomy" id="1215331"/>
    <lineage>
        <taxon>Eukaryota</taxon>
        <taxon>Fungi</taxon>
        <taxon>Dikarya</taxon>
        <taxon>Ascomycota</taxon>
        <taxon>Pezizomycotina</taxon>
        <taxon>Eurotiomycetes</taxon>
        <taxon>Eurotiomycetidae</taxon>
        <taxon>Onygenales</taxon>
        <taxon>Arthrodermataceae</taxon>
        <taxon>Trichophyton</taxon>
    </lineage>
</organism>